<sequence>MLAILNLLCNSLISYDIALGNKLRANVGALYWSAARRPGLTLKELSKKDDHLCSFASHLWRSQSSAQRGMPGLGESWSTRRARKAQGWRMLVLRYWLRTPA</sequence>
<accession>A0A653E9A5</accession>
<protein>
    <submittedName>
        <fullName evidence="1">Uncharacterized protein</fullName>
    </submittedName>
</protein>
<name>A0A653E9A5_9PSED</name>
<reference evidence="1" key="1">
    <citation type="submission" date="2019-02" db="EMBL/GenBank/DDBJ databases">
        <authorList>
            <consortium name="Genoscope - CEA"/>
            <person name="William W."/>
        </authorList>
    </citation>
    <scope>NUCLEOTIDE SEQUENCE [LARGE SCALE GENOMIC DNA]</scope>
    <source>
        <strain evidence="1">YSy11</strain>
    </source>
</reference>
<organism evidence="1">
    <name type="scientific">Pseudomonas marincola</name>
    <dbReference type="NCBI Taxonomy" id="437900"/>
    <lineage>
        <taxon>Bacteria</taxon>
        <taxon>Pseudomonadati</taxon>
        <taxon>Pseudomonadota</taxon>
        <taxon>Gammaproteobacteria</taxon>
        <taxon>Pseudomonadales</taxon>
        <taxon>Pseudomonadaceae</taxon>
        <taxon>Pseudomonas</taxon>
    </lineage>
</organism>
<proteinExistence type="predicted"/>
<gene>
    <name evidence="1" type="ORF">PMYSY11_4071</name>
</gene>
<evidence type="ECO:0000313" key="1">
    <source>
        <dbReference type="EMBL" id="VEV99115.1"/>
    </source>
</evidence>
<dbReference type="AlphaFoldDB" id="A0A653E9A5"/>
<dbReference type="EMBL" id="LR215729">
    <property type="protein sequence ID" value="VEV99115.1"/>
    <property type="molecule type" value="Genomic_DNA"/>
</dbReference>